<dbReference type="Pfam" id="PF12831">
    <property type="entry name" value="FAD_oxidored"/>
    <property type="match status" value="1"/>
</dbReference>
<keyword evidence="2" id="KW-0479">Metal-binding</keyword>
<evidence type="ECO:0000256" key="3">
    <source>
        <dbReference type="ARBA" id="ARBA00023002"/>
    </source>
</evidence>
<evidence type="ECO:0000256" key="4">
    <source>
        <dbReference type="ARBA" id="ARBA00023004"/>
    </source>
</evidence>
<evidence type="ECO:0000256" key="1">
    <source>
        <dbReference type="ARBA" id="ARBA00022485"/>
    </source>
</evidence>
<keyword evidence="3" id="KW-0560">Oxidoreductase</keyword>
<evidence type="ECO:0000313" key="7">
    <source>
        <dbReference type="Proteomes" id="UP001153642"/>
    </source>
</evidence>
<keyword evidence="5" id="KW-0411">Iron-sulfur</keyword>
<accession>A0ABT6FN64</accession>
<dbReference type="EMBL" id="JAPMUA010000001">
    <property type="protein sequence ID" value="MDG3584650.1"/>
    <property type="molecule type" value="Genomic_DNA"/>
</dbReference>
<dbReference type="PANTHER" id="PTHR43498:SF1">
    <property type="entry name" value="COB--COM HETERODISULFIDE REDUCTASE IRON-SULFUR SUBUNIT A"/>
    <property type="match status" value="1"/>
</dbReference>
<name>A0ABT6FN64_9FLAO</name>
<gene>
    <name evidence="6" type="ORF">OSR52_02135</name>
</gene>
<organism evidence="6 7">
    <name type="scientific">Galbibacter pacificus</name>
    <dbReference type="NCBI Taxonomy" id="2996052"/>
    <lineage>
        <taxon>Bacteria</taxon>
        <taxon>Pseudomonadati</taxon>
        <taxon>Bacteroidota</taxon>
        <taxon>Flavobacteriia</taxon>
        <taxon>Flavobacteriales</taxon>
        <taxon>Flavobacteriaceae</taxon>
        <taxon>Galbibacter</taxon>
    </lineage>
</organism>
<dbReference type="PROSITE" id="PS51257">
    <property type="entry name" value="PROKAR_LIPOPROTEIN"/>
    <property type="match status" value="1"/>
</dbReference>
<dbReference type="Proteomes" id="UP001153642">
    <property type="component" value="Unassembled WGS sequence"/>
</dbReference>
<proteinExistence type="predicted"/>
<comment type="caution">
    <text evidence="6">The sequence shown here is derived from an EMBL/GenBank/DDBJ whole genome shotgun (WGS) entry which is preliminary data.</text>
</comment>
<protein>
    <submittedName>
        <fullName evidence="6">FAD-dependent oxidoreductase</fullName>
    </submittedName>
</protein>
<keyword evidence="1" id="KW-0004">4Fe-4S</keyword>
<dbReference type="InterPro" id="IPR039650">
    <property type="entry name" value="HdrA-like"/>
</dbReference>
<sequence length="560" mass="62954">MNTKKYIRVLAIFLLVTTSCRSKQMEDKTGIGSPQTADVIVYGGTSAAITTAVQVKKMGKSVIVISPDKHLGGLSSSGLGYTDTGNKEVIGGLSREFYQRIYNYYAKDSAWKWQTRKDYGNVGQGTPAIDGANRTMWIFEPHVAEQVFEDFVSEYNIPVVRDAYLNRESGIVIKDGNIQSITTTDGQRYSGTVFIDATYEGDLMALAGIPYTVGRESNTTYGERWNGVQTNVFQHPHNFGDLHVSPYKVPGDPNSGLVMGVSKEGPGNYGEADDKVQAYNFRMCLTQLDENKVPFKKPANYNPERYELLARVYAKGWDQTFQKFDPIPNLKTDTNNHGPFNTDYIGMSYDYPEAGYKRRKEIVKEHREYQQGLMYFIATDPRIPGKVREEFKKWGYAKDEFQDNGNWPYQIYVREARRMLGQFVMTENEILGKKKVEKSIGMGSYTMDSHNVQRYITKDGFVQNEGDIGVHPHEPYKIDLGTILPKKGACTNLIVPVAVSSSHIAFGSIRMEPVFMILGQSAATLAVMAIETSKAVQDIAYADLKAQLLKDGQRLELEKH</sequence>
<dbReference type="SUPFAM" id="SSF51905">
    <property type="entry name" value="FAD/NAD(P)-binding domain"/>
    <property type="match status" value="1"/>
</dbReference>
<dbReference type="RefSeq" id="WP_277898408.1">
    <property type="nucleotide sequence ID" value="NZ_JAPMUA010000001.1"/>
</dbReference>
<dbReference type="InterPro" id="IPR036188">
    <property type="entry name" value="FAD/NAD-bd_sf"/>
</dbReference>
<dbReference type="PANTHER" id="PTHR43498">
    <property type="entry name" value="FERREDOXIN:COB-COM HETERODISULFIDE REDUCTASE SUBUNIT A"/>
    <property type="match status" value="1"/>
</dbReference>
<evidence type="ECO:0000256" key="5">
    <source>
        <dbReference type="ARBA" id="ARBA00023014"/>
    </source>
</evidence>
<keyword evidence="7" id="KW-1185">Reference proteome</keyword>
<keyword evidence="4" id="KW-0408">Iron</keyword>
<reference evidence="6" key="1">
    <citation type="submission" date="2022-11" db="EMBL/GenBank/DDBJ databases">
        <title>High-quality draft genome sequence of Galbibacter sp. strain CMA-7.</title>
        <authorList>
            <person name="Wei L."/>
            <person name="Dong C."/>
            <person name="Shao Z."/>
        </authorList>
    </citation>
    <scope>NUCLEOTIDE SEQUENCE</scope>
    <source>
        <strain evidence="6">CMA-7</strain>
    </source>
</reference>
<evidence type="ECO:0000313" key="6">
    <source>
        <dbReference type="EMBL" id="MDG3584650.1"/>
    </source>
</evidence>
<evidence type="ECO:0000256" key="2">
    <source>
        <dbReference type="ARBA" id="ARBA00022723"/>
    </source>
</evidence>